<evidence type="ECO:0008006" key="4">
    <source>
        <dbReference type="Google" id="ProtNLM"/>
    </source>
</evidence>
<dbReference type="PANTHER" id="PTHR36974:SF1">
    <property type="entry name" value="DOXX FAMILY MEMBRANE PROTEIN"/>
    <property type="match status" value="1"/>
</dbReference>
<evidence type="ECO:0000256" key="1">
    <source>
        <dbReference type="SAM" id="Phobius"/>
    </source>
</evidence>
<dbReference type="PANTHER" id="PTHR36974">
    <property type="entry name" value="MEMBRANE PROTEIN-RELATED"/>
    <property type="match status" value="1"/>
</dbReference>
<organism evidence="2 3">
    <name type="scientific">Sphingobacterium corticis</name>
    <dbReference type="NCBI Taxonomy" id="1812823"/>
    <lineage>
        <taxon>Bacteria</taxon>
        <taxon>Pseudomonadati</taxon>
        <taxon>Bacteroidota</taxon>
        <taxon>Sphingobacteriia</taxon>
        <taxon>Sphingobacteriales</taxon>
        <taxon>Sphingobacteriaceae</taxon>
        <taxon>Sphingobacterium</taxon>
    </lineage>
</organism>
<evidence type="ECO:0000313" key="3">
    <source>
        <dbReference type="Proteomes" id="UP001597393"/>
    </source>
</evidence>
<feature type="transmembrane region" description="Helical" evidence="1">
    <location>
        <begin position="97"/>
        <end position="116"/>
    </location>
</feature>
<feature type="transmembrane region" description="Helical" evidence="1">
    <location>
        <begin position="39"/>
        <end position="56"/>
    </location>
</feature>
<name>A0ABW5NKK0_9SPHI</name>
<dbReference type="RefSeq" id="WP_380868902.1">
    <property type="nucleotide sequence ID" value="NZ_JBHUMA010000006.1"/>
</dbReference>
<dbReference type="Proteomes" id="UP001597393">
    <property type="component" value="Unassembled WGS sequence"/>
</dbReference>
<protein>
    <recommendedName>
        <fullName evidence="4">DoxX family membrane protein</fullName>
    </recommendedName>
</protein>
<gene>
    <name evidence="2" type="ORF">ACFSQ3_07390</name>
</gene>
<dbReference type="EMBL" id="JBHUMA010000006">
    <property type="protein sequence ID" value="MFD2598772.1"/>
    <property type="molecule type" value="Genomic_DNA"/>
</dbReference>
<keyword evidence="1" id="KW-1133">Transmembrane helix</keyword>
<accession>A0ABW5NKK0</accession>
<sequence>MRIKLGAFMLYAGIAHLTFKRKSFRAQVPPNLPISTDRVVVWSGYVEILLGLLVLFRGHRDPRVGKALAAFFVAVFPGNIAQYIYRRDAFGLNSDQARFARLFFQPILIALSLWSMHATKHKELV</sequence>
<feature type="transmembrane region" description="Helical" evidence="1">
    <location>
        <begin position="68"/>
        <end position="85"/>
    </location>
</feature>
<proteinExistence type="predicted"/>
<keyword evidence="3" id="KW-1185">Reference proteome</keyword>
<evidence type="ECO:0000313" key="2">
    <source>
        <dbReference type="EMBL" id="MFD2598772.1"/>
    </source>
</evidence>
<comment type="caution">
    <text evidence="2">The sequence shown here is derived from an EMBL/GenBank/DDBJ whole genome shotgun (WGS) entry which is preliminary data.</text>
</comment>
<keyword evidence="1" id="KW-0472">Membrane</keyword>
<reference evidence="3" key="1">
    <citation type="journal article" date="2019" name="Int. J. Syst. Evol. Microbiol.">
        <title>The Global Catalogue of Microorganisms (GCM) 10K type strain sequencing project: providing services to taxonomists for standard genome sequencing and annotation.</title>
        <authorList>
            <consortium name="The Broad Institute Genomics Platform"/>
            <consortium name="The Broad Institute Genome Sequencing Center for Infectious Disease"/>
            <person name="Wu L."/>
            <person name="Ma J."/>
        </authorList>
    </citation>
    <scope>NUCLEOTIDE SEQUENCE [LARGE SCALE GENOMIC DNA]</scope>
    <source>
        <strain evidence="3">KCTC 42248</strain>
    </source>
</reference>
<keyword evidence="1" id="KW-0812">Transmembrane</keyword>